<dbReference type="InterPro" id="IPR023485">
    <property type="entry name" value="Ptyr_pPase"/>
</dbReference>
<reference evidence="2 3" key="1">
    <citation type="submission" date="2015-12" db="EMBL/GenBank/DDBJ databases">
        <title>Genome sequence of Thalassospira lucentensis MCCC 1A02072.</title>
        <authorList>
            <person name="Lu L."/>
            <person name="Lai Q."/>
            <person name="Shao Z."/>
            <person name="Qian P."/>
        </authorList>
    </citation>
    <scope>NUCLEOTIDE SEQUENCE [LARGE SCALE GENOMIC DNA]</scope>
    <source>
        <strain evidence="2 3">MCCC 1A02072</strain>
    </source>
</reference>
<comment type="caution">
    <text evidence="2">The sequence shown here is derived from an EMBL/GenBank/DDBJ whole genome shotgun (WGS) entry which is preliminary data.</text>
</comment>
<dbReference type="SMART" id="SM00226">
    <property type="entry name" value="LMWPc"/>
    <property type="match status" value="1"/>
</dbReference>
<feature type="domain" description="Phosphotyrosine protein phosphatase I" evidence="1">
    <location>
        <begin position="1"/>
        <end position="124"/>
    </location>
</feature>
<proteinExistence type="predicted"/>
<dbReference type="EMBL" id="LPVY01000002">
    <property type="protein sequence ID" value="KZB69091.1"/>
    <property type="molecule type" value="Genomic_DNA"/>
</dbReference>
<dbReference type="AlphaFoldDB" id="A0A154LBB4"/>
<dbReference type="Pfam" id="PF01451">
    <property type="entry name" value="LMWPc"/>
    <property type="match status" value="1"/>
</dbReference>
<organism evidence="2 3">
    <name type="scientific">Thalassospira lucentensis</name>
    <dbReference type="NCBI Taxonomy" id="168935"/>
    <lineage>
        <taxon>Bacteria</taxon>
        <taxon>Pseudomonadati</taxon>
        <taxon>Pseudomonadota</taxon>
        <taxon>Alphaproteobacteria</taxon>
        <taxon>Rhodospirillales</taxon>
        <taxon>Thalassospiraceae</taxon>
        <taxon>Thalassospira</taxon>
    </lineage>
</organism>
<gene>
    <name evidence="2" type="ORF">AUP42_09355</name>
</gene>
<evidence type="ECO:0000313" key="3">
    <source>
        <dbReference type="Proteomes" id="UP000076335"/>
    </source>
</evidence>
<protein>
    <recommendedName>
        <fullName evidence="1">Phosphotyrosine protein phosphatase I domain-containing protein</fullName>
    </recommendedName>
</protein>
<evidence type="ECO:0000259" key="1">
    <source>
        <dbReference type="SMART" id="SM00226"/>
    </source>
</evidence>
<name>A0A154LBB4_9PROT</name>
<dbReference type="SUPFAM" id="SSF52788">
    <property type="entry name" value="Phosphotyrosine protein phosphatases I"/>
    <property type="match status" value="1"/>
</dbReference>
<dbReference type="Gene3D" id="3.40.50.2300">
    <property type="match status" value="1"/>
</dbReference>
<dbReference type="InterPro" id="IPR036196">
    <property type="entry name" value="Ptyr_pPase_sf"/>
</dbReference>
<sequence length="142" mass="15738">MAAAITRQYALQHKLPITLRSAGLHAREGDTITPEAEFALRQIGITENHTSRGLSREILESSHVIFVMEAWQAEAIEASMESYAFPCPPPVRMLDHGADIVDPLGRGQAVYDELVCRFRELIPARLSELEISATAESRGRNP</sequence>
<dbReference type="Proteomes" id="UP000076335">
    <property type="component" value="Unassembled WGS sequence"/>
</dbReference>
<accession>A0A154LBB4</accession>
<evidence type="ECO:0000313" key="2">
    <source>
        <dbReference type="EMBL" id="KZB69091.1"/>
    </source>
</evidence>